<dbReference type="EMBL" id="HBHX01049748">
    <property type="protein sequence ID" value="CAE0129169.1"/>
    <property type="molecule type" value="Transcribed_RNA"/>
</dbReference>
<evidence type="ECO:0000313" key="1">
    <source>
        <dbReference type="EMBL" id="CAE0129169.1"/>
    </source>
</evidence>
<dbReference type="Pfam" id="PF13578">
    <property type="entry name" value="Methyltransf_24"/>
    <property type="match status" value="1"/>
</dbReference>
<name>A0A7S3BCI5_9EUKA</name>
<dbReference type="InterPro" id="IPR029063">
    <property type="entry name" value="SAM-dependent_MTases_sf"/>
</dbReference>
<dbReference type="Gene3D" id="3.40.50.150">
    <property type="entry name" value="Vaccinia Virus protein VP39"/>
    <property type="match status" value="1"/>
</dbReference>
<reference evidence="1" key="1">
    <citation type="submission" date="2021-01" db="EMBL/GenBank/DDBJ databases">
        <authorList>
            <person name="Corre E."/>
            <person name="Pelletier E."/>
            <person name="Niang G."/>
            <person name="Scheremetjew M."/>
            <person name="Finn R."/>
            <person name="Kale V."/>
            <person name="Holt S."/>
            <person name="Cochrane G."/>
            <person name="Meng A."/>
            <person name="Brown T."/>
            <person name="Cohen L."/>
        </authorList>
    </citation>
    <scope>NUCLEOTIDE SEQUENCE</scope>
    <source>
        <strain evidence="1">CCMP281</strain>
    </source>
</reference>
<organism evidence="1">
    <name type="scientific">Haptolina ericina</name>
    <dbReference type="NCBI Taxonomy" id="156174"/>
    <lineage>
        <taxon>Eukaryota</taxon>
        <taxon>Haptista</taxon>
        <taxon>Haptophyta</taxon>
        <taxon>Prymnesiophyceae</taxon>
        <taxon>Prymnesiales</taxon>
        <taxon>Prymnesiaceae</taxon>
        <taxon>Haptolina</taxon>
    </lineage>
</organism>
<proteinExistence type="predicted"/>
<accession>A0A7S3BCI5</accession>
<sequence>MRSTEAWTLPKFRMLSIDGCHLQAVAFSDLRWADARLADGGVVVLDDVMHPGWFGVSRGLRDFYHLLDRHHERLRPLLLTTKKMYLVRPAYHERYLRALCELQRTGRGALQRLGQVPVPSNGAIWNKLTTLPIDFVGHALTLTDPLWTNEPIAREASNATEAEALRDQVLREPEARQRRLGVERLLVGLPSPPRPYHVAVTKQMLAFLLTPSAATNVLPAEMIKSAAAKWGHCTCGVPRCRDGRPWTGATGKCDKLG</sequence>
<dbReference type="AlphaFoldDB" id="A0A7S3BCI5"/>
<gene>
    <name evidence="1" type="ORF">HERI1096_LOCUS27476</name>
</gene>
<protein>
    <submittedName>
        <fullName evidence="1">Uncharacterized protein</fullName>
    </submittedName>
</protein>